<organism evidence="1 2">
    <name type="scientific">Tetranychus urticae</name>
    <name type="common">Two-spotted spider mite</name>
    <dbReference type="NCBI Taxonomy" id="32264"/>
    <lineage>
        <taxon>Eukaryota</taxon>
        <taxon>Metazoa</taxon>
        <taxon>Ecdysozoa</taxon>
        <taxon>Arthropoda</taxon>
        <taxon>Chelicerata</taxon>
        <taxon>Arachnida</taxon>
        <taxon>Acari</taxon>
        <taxon>Acariformes</taxon>
        <taxon>Trombidiformes</taxon>
        <taxon>Prostigmata</taxon>
        <taxon>Eleutherengona</taxon>
        <taxon>Raphignathae</taxon>
        <taxon>Tetranychoidea</taxon>
        <taxon>Tetranychidae</taxon>
        <taxon>Tetranychus</taxon>
    </lineage>
</organism>
<protein>
    <submittedName>
        <fullName evidence="1">Uncharacterized protein</fullName>
    </submittedName>
</protein>
<dbReference type="HOGENOM" id="CLU_3419638_0_0_1"/>
<sequence length="25" mass="2906">MILYWRIGPVVSLSQSNHPEHINQS</sequence>
<proteinExistence type="predicted"/>
<evidence type="ECO:0000313" key="2">
    <source>
        <dbReference type="Proteomes" id="UP000015104"/>
    </source>
</evidence>
<name>T1K9N1_TETUR</name>
<dbReference type="Proteomes" id="UP000015104">
    <property type="component" value="Unassembled WGS sequence"/>
</dbReference>
<evidence type="ECO:0000313" key="1">
    <source>
        <dbReference type="EnsemblMetazoa" id="tetur07g05550.1"/>
    </source>
</evidence>
<accession>T1K9N1</accession>
<keyword evidence="2" id="KW-1185">Reference proteome</keyword>
<dbReference type="EnsemblMetazoa" id="tetur07g05550.1">
    <property type="protein sequence ID" value="tetur07g05550.1"/>
    <property type="gene ID" value="tetur07g05550"/>
</dbReference>
<dbReference type="AlphaFoldDB" id="T1K9N1"/>
<reference evidence="1" key="2">
    <citation type="submission" date="2015-06" db="UniProtKB">
        <authorList>
            <consortium name="EnsemblMetazoa"/>
        </authorList>
    </citation>
    <scope>IDENTIFICATION</scope>
</reference>
<reference evidence="2" key="1">
    <citation type="submission" date="2011-08" db="EMBL/GenBank/DDBJ databases">
        <authorList>
            <person name="Rombauts S."/>
        </authorList>
    </citation>
    <scope>NUCLEOTIDE SEQUENCE</scope>
    <source>
        <strain evidence="2">London</strain>
    </source>
</reference>
<dbReference type="EMBL" id="CAEY01001892">
    <property type="status" value="NOT_ANNOTATED_CDS"/>
    <property type="molecule type" value="Genomic_DNA"/>
</dbReference>